<accession>A0ABY4QUZ5</accession>
<dbReference type="InterPro" id="IPR010982">
    <property type="entry name" value="Lambda_DNA-bd_dom_sf"/>
</dbReference>
<name>A0ABY4QUZ5_9ACTN</name>
<reference evidence="2" key="2">
    <citation type="submission" date="2022-05" db="EMBL/GenBank/DDBJ databases">
        <authorList>
            <person name="Kim J.-S."/>
            <person name="Lee K."/>
            <person name="Suh M."/>
            <person name="Eom M."/>
            <person name="Kim J.-S."/>
            <person name="Kim D.-S."/>
            <person name="Ko S.-H."/>
            <person name="Shin Y."/>
            <person name="Lee J.-S."/>
        </authorList>
    </citation>
    <scope>NUCLEOTIDE SEQUENCE</scope>
    <source>
        <strain evidence="2">N237</strain>
    </source>
</reference>
<dbReference type="InterPro" id="IPR058852">
    <property type="entry name" value="HTH_77"/>
</dbReference>
<protein>
    <submittedName>
        <fullName evidence="2">Helix-turn-helix domain-containing protein</fullName>
    </submittedName>
</protein>
<dbReference type="Gene3D" id="3.40.50.300">
    <property type="entry name" value="P-loop containing nucleotide triphosphate hydrolases"/>
    <property type="match status" value="1"/>
</dbReference>
<reference evidence="2" key="1">
    <citation type="journal article" date="2018" name="Int. J. Syst. Evol. Microbiol.">
        <title>Jatrophihabitans telluris sp. nov., isolated from sediment soil of lava forest wetlands and the emended description of the genus Jatrophihabitans.</title>
        <authorList>
            <person name="Lee K.C."/>
            <person name="Suh M.K."/>
            <person name="Eom M.K."/>
            <person name="Kim K.K."/>
            <person name="Kim J.S."/>
            <person name="Kim D.S."/>
            <person name="Ko S.H."/>
            <person name="Shin Y.K."/>
            <person name="Lee J.S."/>
        </authorList>
    </citation>
    <scope>NUCLEOTIDE SEQUENCE</scope>
    <source>
        <strain evidence="2">N237</strain>
    </source>
</reference>
<dbReference type="PROSITE" id="PS50943">
    <property type="entry name" value="HTH_CROC1"/>
    <property type="match status" value="1"/>
</dbReference>
<dbReference type="Gene3D" id="1.25.40.10">
    <property type="entry name" value="Tetratricopeptide repeat domain"/>
    <property type="match status" value="1"/>
</dbReference>
<sequence>MAAHEPDEADFAVRLRRFRTAAALTQEELADRAGLSHKAIGALERGERRRPYPNTVRALADALGLEAADRAELVRAATGSVVTAGSPDLVGERANRFRLTAAAPLIGRGAELSELLALLRSGPSRLITLTGPGGVGKTSLALAAAAEFGAEFAGEVAGEIAGVVTVVDLAGVREAGLVLPAVARSYGLQLSTRDEVLQVLTAHLQDRPRLLVLDNLEHLLAAAADIADVVAACPCLRLLATSRAPLRVRVERDYPLGPLALPRSTDVNAVAASPAARLLLDRAGAARDFALSPRTAASIAQICHRLDGIPLALELAAAHARFLGPQALLARLDQAVASPRSRDRPARQSTMRATMDWSVELLTADEQALLARLSVFAGGFTIEAVEVVAAEGLDTFTALGGLVEQSLVMPGRAPAAPYRLLEPVRQYAAARLSADQTAGLAARHAAYYADLARSARDGLRSADQAGWLDRLEREHANLTAAVTTLIDIGHRSAAGGVLADTWLYWALRGAAGEGLGWAARVLQAPDALSTSGRGAAQLAVAGLRYATGDPVGMYAAAAEAAAELRDSPDSHRLREALVLLGSAAAFVGDFEAAWEHLASAEAESRAVADLWALAHALAAHGQLHLRTNDFQAGRRSLDEAEVVSRRLGSPFTLATVLNVNAGLLLSVGEDEAALVRLEEAAQLSIGLASNWNLIVTLPALALVATRQELPQLAVALFSAAERAANASSLVVAFPPYLESTDHCLRGLHSVLSDEEFERAWERGRSLDLREIDGWVSSIRARLGPR</sequence>
<dbReference type="Gene3D" id="1.10.260.40">
    <property type="entry name" value="lambda repressor-like DNA-binding domains"/>
    <property type="match status" value="1"/>
</dbReference>
<dbReference type="Pfam" id="PF25872">
    <property type="entry name" value="HTH_77"/>
    <property type="match status" value="1"/>
</dbReference>
<dbReference type="PANTHER" id="PTHR47691:SF3">
    <property type="entry name" value="HTH-TYPE TRANSCRIPTIONAL REGULATOR RV0890C-RELATED"/>
    <property type="match status" value="1"/>
</dbReference>
<gene>
    <name evidence="2" type="ORF">M6D93_14230</name>
</gene>
<dbReference type="InterPro" id="IPR011990">
    <property type="entry name" value="TPR-like_helical_dom_sf"/>
</dbReference>
<dbReference type="SMART" id="SM00382">
    <property type="entry name" value="AAA"/>
    <property type="match status" value="1"/>
</dbReference>
<dbReference type="InterPro" id="IPR003593">
    <property type="entry name" value="AAA+_ATPase"/>
</dbReference>
<dbReference type="InterPro" id="IPR049945">
    <property type="entry name" value="AAA_22"/>
</dbReference>
<dbReference type="SUPFAM" id="SSF48452">
    <property type="entry name" value="TPR-like"/>
    <property type="match status" value="1"/>
</dbReference>
<dbReference type="EMBL" id="CP097332">
    <property type="protein sequence ID" value="UQX87454.1"/>
    <property type="molecule type" value="Genomic_DNA"/>
</dbReference>
<dbReference type="RefSeq" id="WP_249769987.1">
    <property type="nucleotide sequence ID" value="NZ_CP097332.1"/>
</dbReference>
<dbReference type="PANTHER" id="PTHR47691">
    <property type="entry name" value="REGULATOR-RELATED"/>
    <property type="match status" value="1"/>
</dbReference>
<dbReference type="InterPro" id="IPR027417">
    <property type="entry name" value="P-loop_NTPase"/>
</dbReference>
<dbReference type="SMART" id="SM00530">
    <property type="entry name" value="HTH_XRE"/>
    <property type="match status" value="1"/>
</dbReference>
<dbReference type="InterPro" id="IPR001387">
    <property type="entry name" value="Cro/C1-type_HTH"/>
</dbReference>
<organism evidence="2 3">
    <name type="scientific">Jatrophihabitans telluris</name>
    <dbReference type="NCBI Taxonomy" id="2038343"/>
    <lineage>
        <taxon>Bacteria</taxon>
        <taxon>Bacillati</taxon>
        <taxon>Actinomycetota</taxon>
        <taxon>Actinomycetes</taxon>
        <taxon>Jatrophihabitantales</taxon>
        <taxon>Jatrophihabitantaceae</taxon>
        <taxon>Jatrophihabitans</taxon>
    </lineage>
</organism>
<evidence type="ECO:0000313" key="2">
    <source>
        <dbReference type="EMBL" id="UQX87454.1"/>
    </source>
</evidence>
<dbReference type="Proteomes" id="UP001056336">
    <property type="component" value="Chromosome"/>
</dbReference>
<dbReference type="SUPFAM" id="SSF52540">
    <property type="entry name" value="P-loop containing nucleoside triphosphate hydrolases"/>
    <property type="match status" value="1"/>
</dbReference>
<dbReference type="PRINTS" id="PR00364">
    <property type="entry name" value="DISEASERSIST"/>
</dbReference>
<keyword evidence="3" id="KW-1185">Reference proteome</keyword>
<evidence type="ECO:0000313" key="3">
    <source>
        <dbReference type="Proteomes" id="UP001056336"/>
    </source>
</evidence>
<dbReference type="SUPFAM" id="SSF47413">
    <property type="entry name" value="lambda repressor-like DNA-binding domains"/>
    <property type="match status" value="1"/>
</dbReference>
<proteinExistence type="predicted"/>
<evidence type="ECO:0000259" key="1">
    <source>
        <dbReference type="PROSITE" id="PS50943"/>
    </source>
</evidence>
<dbReference type="Pfam" id="PF13401">
    <property type="entry name" value="AAA_22"/>
    <property type="match status" value="1"/>
</dbReference>
<dbReference type="CDD" id="cd00093">
    <property type="entry name" value="HTH_XRE"/>
    <property type="match status" value="1"/>
</dbReference>
<feature type="domain" description="HTH cro/C1-type" evidence="1">
    <location>
        <begin position="15"/>
        <end position="70"/>
    </location>
</feature>
<dbReference type="Pfam" id="PF13560">
    <property type="entry name" value="HTH_31"/>
    <property type="match status" value="1"/>
</dbReference>